<name>A0ABM0JM43_APLCA</name>
<protein>
    <submittedName>
        <fullName evidence="2">Uncharacterized protein LOC101848813</fullName>
    </submittedName>
</protein>
<organism evidence="1 2">
    <name type="scientific">Aplysia californica</name>
    <name type="common">California sea hare</name>
    <dbReference type="NCBI Taxonomy" id="6500"/>
    <lineage>
        <taxon>Eukaryota</taxon>
        <taxon>Metazoa</taxon>
        <taxon>Spiralia</taxon>
        <taxon>Lophotrochozoa</taxon>
        <taxon>Mollusca</taxon>
        <taxon>Gastropoda</taxon>
        <taxon>Heterobranchia</taxon>
        <taxon>Euthyneura</taxon>
        <taxon>Tectipleura</taxon>
        <taxon>Aplysiida</taxon>
        <taxon>Aplysioidea</taxon>
        <taxon>Aplysiidae</taxon>
        <taxon>Aplysia</taxon>
    </lineage>
</organism>
<dbReference type="RefSeq" id="XP_005096908.1">
    <property type="nucleotide sequence ID" value="XM_005096851.1"/>
</dbReference>
<dbReference type="PANTHER" id="PTHR46599:SF3">
    <property type="entry name" value="PIGGYBAC TRANSPOSABLE ELEMENT-DERIVED PROTEIN 4"/>
    <property type="match status" value="1"/>
</dbReference>
<keyword evidence="1" id="KW-1185">Reference proteome</keyword>
<dbReference type="GeneID" id="101848813"/>
<dbReference type="PANTHER" id="PTHR46599">
    <property type="entry name" value="PIGGYBAC TRANSPOSABLE ELEMENT-DERIVED PROTEIN 4"/>
    <property type="match status" value="1"/>
</dbReference>
<evidence type="ECO:0000313" key="1">
    <source>
        <dbReference type="Proteomes" id="UP000694888"/>
    </source>
</evidence>
<accession>A0ABM0JM43</accession>
<sequence length="147" mass="16835">MTAAPRVAWKDKKAKTPVVVVSTHATAHHMEEHQTSRGRLAHKPSVVHSDNDNMNGCDSVDQNAGYNSVFERKTYKWRKKLFHWKVELVQLNALVLYNETRQQRVSLITLKKMLISELVNQAVDMMQQKQGSCHGLPTKKEVSRKNS</sequence>
<gene>
    <name evidence="2" type="primary">LOC101848813</name>
</gene>
<evidence type="ECO:0000313" key="2">
    <source>
        <dbReference type="RefSeq" id="XP_005096908.1"/>
    </source>
</evidence>
<proteinExistence type="predicted"/>
<reference evidence="2" key="1">
    <citation type="submission" date="2025-08" db="UniProtKB">
        <authorList>
            <consortium name="RefSeq"/>
        </authorList>
    </citation>
    <scope>IDENTIFICATION</scope>
</reference>
<dbReference type="Proteomes" id="UP000694888">
    <property type="component" value="Unplaced"/>
</dbReference>